<keyword evidence="6" id="KW-1185">Reference proteome</keyword>
<dbReference type="KEGG" id="aaf:AURANDRAFT_15371"/>
<proteinExistence type="inferred from homology"/>
<dbReference type="InterPro" id="IPR039135">
    <property type="entry name" value="NAT9-like"/>
</dbReference>
<evidence type="ECO:0000256" key="2">
    <source>
        <dbReference type="ARBA" id="ARBA00022679"/>
    </source>
</evidence>
<organism evidence="6">
    <name type="scientific">Aureococcus anophagefferens</name>
    <name type="common">Harmful bloom alga</name>
    <dbReference type="NCBI Taxonomy" id="44056"/>
    <lineage>
        <taxon>Eukaryota</taxon>
        <taxon>Sar</taxon>
        <taxon>Stramenopiles</taxon>
        <taxon>Ochrophyta</taxon>
        <taxon>Pelagophyceae</taxon>
        <taxon>Pelagomonadales</taxon>
        <taxon>Pelagomonadaceae</taxon>
        <taxon>Aureococcus</taxon>
    </lineage>
</organism>
<feature type="domain" description="N-acetyltransferase" evidence="4">
    <location>
        <begin position="34"/>
        <end position="174"/>
    </location>
</feature>
<sequence>MRLNWDTVLVGKRVVLVPYRERYVAPYHAWMQDDALLEQTASERLTLAEERANQASWRDDDTKLTFIVLAREACFGGDRFPAAAMAGDCNLFLDRDGAPEAEVEVMVAERKFRRRGFGAEAVELLLAYASRELDVRRFFAKVGDANGPSRRLFEGTLGFEKCNYVAAFKETELE</sequence>
<comment type="similarity">
    <text evidence="1">Belongs to the acetyltransferase family. GNAT subfamily.</text>
</comment>
<dbReference type="Gene3D" id="3.40.630.30">
    <property type="match status" value="1"/>
</dbReference>
<dbReference type="AlphaFoldDB" id="F0YF14"/>
<evidence type="ECO:0000313" key="5">
    <source>
        <dbReference type="EMBL" id="EGB06347.1"/>
    </source>
</evidence>
<protein>
    <recommendedName>
        <fullName evidence="4">N-acetyltransferase domain-containing protein</fullName>
    </recommendedName>
</protein>
<dbReference type="RefSeq" id="XP_009038927.1">
    <property type="nucleotide sequence ID" value="XM_009040679.1"/>
</dbReference>
<keyword evidence="2" id="KW-0808">Transferase</keyword>
<dbReference type="PANTHER" id="PTHR13256">
    <property type="entry name" value="N-ACETYLTRANSFERASE 9"/>
    <property type="match status" value="1"/>
</dbReference>
<gene>
    <name evidence="5" type="ORF">AURANDRAFT_15371</name>
</gene>
<dbReference type="eggNOG" id="KOG4135">
    <property type="taxonomic scope" value="Eukaryota"/>
</dbReference>
<dbReference type="Pfam" id="PF13302">
    <property type="entry name" value="Acetyltransf_3"/>
    <property type="match status" value="1"/>
</dbReference>
<dbReference type="Proteomes" id="UP000002729">
    <property type="component" value="Unassembled WGS sequence"/>
</dbReference>
<evidence type="ECO:0000256" key="3">
    <source>
        <dbReference type="ARBA" id="ARBA00023315"/>
    </source>
</evidence>
<dbReference type="PANTHER" id="PTHR13256:SF16">
    <property type="entry name" value="ALPHA_BETA-TUBULIN-N-ACETYLTRANSFERASE 9"/>
    <property type="match status" value="1"/>
</dbReference>
<dbReference type="InParanoid" id="F0YF14"/>
<evidence type="ECO:0000256" key="1">
    <source>
        <dbReference type="ARBA" id="ARBA00009342"/>
    </source>
</evidence>
<dbReference type="SUPFAM" id="SSF55729">
    <property type="entry name" value="Acyl-CoA N-acyltransferases (Nat)"/>
    <property type="match status" value="1"/>
</dbReference>
<feature type="non-terminal residue" evidence="5">
    <location>
        <position position="174"/>
    </location>
</feature>
<evidence type="ECO:0000259" key="4">
    <source>
        <dbReference type="PROSITE" id="PS51186"/>
    </source>
</evidence>
<dbReference type="InterPro" id="IPR016181">
    <property type="entry name" value="Acyl_CoA_acyltransferase"/>
</dbReference>
<reference evidence="5 6" key="1">
    <citation type="journal article" date="2011" name="Proc. Natl. Acad. Sci. U.S.A.">
        <title>Niche of harmful alga Aureococcus anophagefferens revealed through ecogenomics.</title>
        <authorList>
            <person name="Gobler C.J."/>
            <person name="Berry D.L."/>
            <person name="Dyhrman S.T."/>
            <person name="Wilhelm S.W."/>
            <person name="Salamov A."/>
            <person name="Lobanov A.V."/>
            <person name="Zhang Y."/>
            <person name="Collier J.L."/>
            <person name="Wurch L.L."/>
            <person name="Kustka A.B."/>
            <person name="Dill B.D."/>
            <person name="Shah M."/>
            <person name="VerBerkmoes N.C."/>
            <person name="Kuo A."/>
            <person name="Terry A."/>
            <person name="Pangilinan J."/>
            <person name="Lindquist E.A."/>
            <person name="Lucas S."/>
            <person name="Paulsen I.T."/>
            <person name="Hattenrath-Lehmann T.K."/>
            <person name="Talmage S.C."/>
            <person name="Walker E.A."/>
            <person name="Koch F."/>
            <person name="Burson A.M."/>
            <person name="Marcoval M.A."/>
            <person name="Tang Y.Z."/>
            <person name="Lecleir G.R."/>
            <person name="Coyne K.J."/>
            <person name="Berg G.M."/>
            <person name="Bertrand E.M."/>
            <person name="Saito M.A."/>
            <person name="Gladyshev V.N."/>
            <person name="Grigoriev I.V."/>
        </authorList>
    </citation>
    <scope>NUCLEOTIDE SEQUENCE [LARGE SCALE GENOMIC DNA]</scope>
    <source>
        <strain evidence="6">CCMP 1984</strain>
    </source>
</reference>
<dbReference type="GeneID" id="20218501"/>
<dbReference type="GO" id="GO:0008080">
    <property type="term" value="F:N-acetyltransferase activity"/>
    <property type="evidence" value="ECO:0007669"/>
    <property type="project" value="InterPro"/>
</dbReference>
<dbReference type="EMBL" id="GL833135">
    <property type="protein sequence ID" value="EGB06347.1"/>
    <property type="molecule type" value="Genomic_DNA"/>
</dbReference>
<evidence type="ECO:0000313" key="6">
    <source>
        <dbReference type="Proteomes" id="UP000002729"/>
    </source>
</evidence>
<accession>F0YF14</accession>
<dbReference type="InterPro" id="IPR000182">
    <property type="entry name" value="GNAT_dom"/>
</dbReference>
<name>F0YF14_AURAN</name>
<dbReference type="PROSITE" id="PS51186">
    <property type="entry name" value="GNAT"/>
    <property type="match status" value="1"/>
</dbReference>
<dbReference type="OMA" id="WHVPRYH"/>
<keyword evidence="3" id="KW-0012">Acyltransferase</keyword>
<dbReference type="OrthoDB" id="5043642at2759"/>